<dbReference type="PRINTS" id="PR00080">
    <property type="entry name" value="SDRFAMILY"/>
</dbReference>
<dbReference type="GO" id="GO:0030497">
    <property type="term" value="P:fatty acid elongation"/>
    <property type="evidence" value="ECO:0007669"/>
    <property type="project" value="TreeGrafter"/>
</dbReference>
<gene>
    <name evidence="4" type="ORF">CSH63_00255</name>
</gene>
<organism evidence="4 5">
    <name type="scientific">Micromonospora tulbaghiae</name>
    <dbReference type="NCBI Taxonomy" id="479978"/>
    <lineage>
        <taxon>Bacteria</taxon>
        <taxon>Bacillati</taxon>
        <taxon>Actinomycetota</taxon>
        <taxon>Actinomycetes</taxon>
        <taxon>Micromonosporales</taxon>
        <taxon>Micromonosporaceae</taxon>
        <taxon>Micromonospora</taxon>
    </lineage>
</organism>
<evidence type="ECO:0000256" key="2">
    <source>
        <dbReference type="ARBA" id="ARBA00023002"/>
    </source>
</evidence>
<dbReference type="KEGG" id="mtua:CSH63_00255"/>
<evidence type="ECO:0000256" key="1">
    <source>
        <dbReference type="ARBA" id="ARBA00006484"/>
    </source>
</evidence>
<dbReference type="PRINTS" id="PR00081">
    <property type="entry name" value="GDHRDH"/>
</dbReference>
<accession>A0A386WDX9</accession>
<dbReference type="PANTHER" id="PTHR42760:SF40">
    <property type="entry name" value="3-OXOACYL-[ACYL-CARRIER-PROTEIN] REDUCTASE, CHLOROPLASTIC"/>
    <property type="match status" value="1"/>
</dbReference>
<dbReference type="PROSITE" id="PS00061">
    <property type="entry name" value="ADH_SHORT"/>
    <property type="match status" value="1"/>
</dbReference>
<reference evidence="4 5" key="1">
    <citation type="submission" date="2017-10" db="EMBL/GenBank/DDBJ databases">
        <title>Integration of genomic and chemical information greatly accelerates assignment of the full stereostructure of myelolactone, a potent inhibitor of myeloma from a marine-derived Micromonospora.</title>
        <authorList>
            <person name="Kim M.C."/>
            <person name="Machado H."/>
            <person name="Jensen P.R."/>
            <person name="Fenical W."/>
        </authorList>
    </citation>
    <scope>NUCLEOTIDE SEQUENCE [LARGE SCALE GENOMIC DNA]</scope>
    <source>
        <strain evidence="4 5">CNY-010</strain>
    </source>
</reference>
<evidence type="ECO:0000313" key="5">
    <source>
        <dbReference type="Proteomes" id="UP000267804"/>
    </source>
</evidence>
<dbReference type="EMBL" id="CP024087">
    <property type="protein sequence ID" value="AYF25918.1"/>
    <property type="molecule type" value="Genomic_DNA"/>
</dbReference>
<dbReference type="PANTHER" id="PTHR42760">
    <property type="entry name" value="SHORT-CHAIN DEHYDROGENASES/REDUCTASES FAMILY MEMBER"/>
    <property type="match status" value="1"/>
</dbReference>
<dbReference type="SUPFAM" id="SSF51735">
    <property type="entry name" value="NAD(P)-binding Rossmann-fold domains"/>
    <property type="match status" value="1"/>
</dbReference>
<evidence type="ECO:0000256" key="3">
    <source>
        <dbReference type="SAM" id="MobiDB-lite"/>
    </source>
</evidence>
<dbReference type="Pfam" id="PF13561">
    <property type="entry name" value="adh_short_C2"/>
    <property type="match status" value="1"/>
</dbReference>
<proteinExistence type="inferred from homology"/>
<dbReference type="FunFam" id="3.40.50.720:FF:000084">
    <property type="entry name" value="Short-chain dehydrogenase reductase"/>
    <property type="match status" value="1"/>
</dbReference>
<dbReference type="InterPro" id="IPR002347">
    <property type="entry name" value="SDR_fam"/>
</dbReference>
<protein>
    <submittedName>
        <fullName evidence="4">3-oxoacyl-ACP reductase</fullName>
    </submittedName>
</protein>
<evidence type="ECO:0000313" key="4">
    <source>
        <dbReference type="EMBL" id="AYF25918.1"/>
    </source>
</evidence>
<feature type="region of interest" description="Disordered" evidence="3">
    <location>
        <begin position="68"/>
        <end position="92"/>
    </location>
</feature>
<dbReference type="InterPro" id="IPR020904">
    <property type="entry name" value="Sc_DH/Rdtase_CS"/>
</dbReference>
<name>A0A386WDX9_9ACTN</name>
<dbReference type="CDD" id="cd05233">
    <property type="entry name" value="SDR_c"/>
    <property type="match status" value="1"/>
</dbReference>
<dbReference type="Gene3D" id="3.40.50.720">
    <property type="entry name" value="NAD(P)-binding Rossmann-like Domain"/>
    <property type="match status" value="1"/>
</dbReference>
<dbReference type="AlphaFoldDB" id="A0A386WDX9"/>
<dbReference type="GO" id="GO:0016616">
    <property type="term" value="F:oxidoreductase activity, acting on the CH-OH group of donors, NAD or NADP as acceptor"/>
    <property type="evidence" value="ECO:0007669"/>
    <property type="project" value="TreeGrafter"/>
</dbReference>
<comment type="similarity">
    <text evidence="1">Belongs to the short-chain dehydrogenases/reductases (SDR) family.</text>
</comment>
<dbReference type="InterPro" id="IPR036291">
    <property type="entry name" value="NAD(P)-bd_dom_sf"/>
</dbReference>
<sequence length="377" mass="39186">MEDLLAAVRAGVEHQPEPVHGQALLLGDHGGGLEHLAGQLGRALGQRGHVRVVLLRDHQHVGGRLRVDVPEGQGGGGLADDGGRNLPGDDPAEEAVHRSSVRTGAPSVAGAPPGGPARCGRMAAMSGRAVLVTGASRGIGRAVARAFAAGGDRVAIHHRDSAELAERLRAELPGDGHLVVRADLADADAVRAMVDEAAQRLGGLDVLVNNAGVFGPADPPHPVFESSYEQWRARWREVLDTNLVGAANAAWCAAQHMRERGGRIVNVSSRGAFRGEPANPAYGASKAGMNAMAQSLAVALAPYGIGVACVAPGFVETDMTNEHLKSERGEAVRAQSPFQRVARPAEIAAAVHWLASPEAEWASGTIIDLNGASYLRS</sequence>
<dbReference type="Proteomes" id="UP000267804">
    <property type="component" value="Chromosome"/>
</dbReference>
<keyword evidence="2" id="KW-0560">Oxidoreductase</keyword>